<reference evidence="7 8" key="1">
    <citation type="submission" date="2018-08" db="EMBL/GenBank/DDBJ databases">
        <title>Komagataeibacter sp. AV 382.</title>
        <authorList>
            <person name="Skraban J."/>
            <person name="Trcek J."/>
        </authorList>
    </citation>
    <scope>NUCLEOTIDE SEQUENCE [LARGE SCALE GENOMIC DNA]</scope>
    <source>
        <strain evidence="7 8">AV 382</strain>
    </source>
</reference>
<evidence type="ECO:0000256" key="2">
    <source>
        <dbReference type="ARBA" id="ARBA00006047"/>
    </source>
</evidence>
<protein>
    <submittedName>
        <fullName evidence="7">Alpha-glucan family phosphorylase</fullName>
    </submittedName>
</protein>
<comment type="caution">
    <text evidence="7">The sequence shown here is derived from an EMBL/GenBank/DDBJ whole genome shotgun (WGS) entry which is preliminary data.</text>
</comment>
<dbReference type="InterPro" id="IPR052182">
    <property type="entry name" value="Glycogen/Maltodextrin_Phosph"/>
</dbReference>
<organism evidence="7 8">
    <name type="scientific">Komagataeibacter melaceti</name>
    <dbReference type="NCBI Taxonomy" id="2766577"/>
    <lineage>
        <taxon>Bacteria</taxon>
        <taxon>Pseudomonadati</taxon>
        <taxon>Pseudomonadota</taxon>
        <taxon>Alphaproteobacteria</taxon>
        <taxon>Acetobacterales</taxon>
        <taxon>Acetobacteraceae</taxon>
        <taxon>Komagataeibacter</taxon>
    </lineage>
</organism>
<accession>A0A371YZ41</accession>
<comment type="catalytic activity">
    <reaction evidence="1">
        <text>[(1-&gt;4)-alpha-D-glucosyl](n) + phosphate = [(1-&gt;4)-alpha-D-glucosyl](n-1) + alpha-D-glucose 1-phosphate</text>
        <dbReference type="Rhea" id="RHEA:41732"/>
        <dbReference type="Rhea" id="RHEA-COMP:9584"/>
        <dbReference type="Rhea" id="RHEA-COMP:9586"/>
        <dbReference type="ChEBI" id="CHEBI:15444"/>
        <dbReference type="ChEBI" id="CHEBI:43474"/>
        <dbReference type="ChEBI" id="CHEBI:58601"/>
        <dbReference type="EC" id="2.4.1.1"/>
    </reaction>
</comment>
<evidence type="ECO:0000313" key="8">
    <source>
        <dbReference type="Proteomes" id="UP000262371"/>
    </source>
</evidence>
<gene>
    <name evidence="7" type="primary">glgP</name>
    <name evidence="7" type="ORF">DY926_11200</name>
</gene>
<dbReference type="Gene3D" id="3.40.50.2000">
    <property type="entry name" value="Glycogen Phosphorylase B"/>
    <property type="match status" value="3"/>
</dbReference>
<feature type="domain" description="DUF3417" evidence="6">
    <location>
        <begin position="31"/>
        <end position="132"/>
    </location>
</feature>
<dbReference type="PANTHER" id="PTHR42655:SF1">
    <property type="entry name" value="GLYCOGEN PHOSPHORYLASE"/>
    <property type="match status" value="1"/>
</dbReference>
<dbReference type="AlphaFoldDB" id="A0A371YZ41"/>
<dbReference type="PIRSF" id="PIRSF000460">
    <property type="entry name" value="Pprylas_GlgP"/>
    <property type="match status" value="1"/>
</dbReference>
<dbReference type="GO" id="GO:0005975">
    <property type="term" value="P:carbohydrate metabolic process"/>
    <property type="evidence" value="ECO:0007669"/>
    <property type="project" value="InterPro"/>
</dbReference>
<name>A0A371YZ41_9PROT</name>
<evidence type="ECO:0000256" key="5">
    <source>
        <dbReference type="SAM" id="MobiDB-lite"/>
    </source>
</evidence>
<dbReference type="SUPFAM" id="SSF53756">
    <property type="entry name" value="UDP-Glycosyltransferase/glycogen phosphorylase"/>
    <property type="match status" value="1"/>
</dbReference>
<dbReference type="OrthoDB" id="7229284at2"/>
<evidence type="ECO:0000256" key="1">
    <source>
        <dbReference type="ARBA" id="ARBA00001275"/>
    </source>
</evidence>
<evidence type="ECO:0000256" key="4">
    <source>
        <dbReference type="PIRSR" id="PIRSR000460-1"/>
    </source>
</evidence>
<dbReference type="GO" id="GO:0030170">
    <property type="term" value="F:pyridoxal phosphate binding"/>
    <property type="evidence" value="ECO:0007669"/>
    <property type="project" value="InterPro"/>
</dbReference>
<dbReference type="Pfam" id="PF00343">
    <property type="entry name" value="Phosphorylase"/>
    <property type="match status" value="1"/>
</dbReference>
<dbReference type="Pfam" id="PF11897">
    <property type="entry name" value="DUF3417"/>
    <property type="match status" value="1"/>
</dbReference>
<feature type="region of interest" description="Disordered" evidence="5">
    <location>
        <begin position="1"/>
        <end position="25"/>
    </location>
</feature>
<comment type="similarity">
    <text evidence="2">Belongs to the glycogen phosphorylase family.</text>
</comment>
<dbReference type="InterPro" id="IPR000811">
    <property type="entry name" value="Glyco_trans_35"/>
</dbReference>
<proteinExistence type="inferred from homology"/>
<feature type="modified residue" description="N6-(pyridoxal phosphate)lysine" evidence="4">
    <location>
        <position position="619"/>
    </location>
</feature>
<sequence length="855" mass="93936">MGTGRIRPDQMERTWSMAPAAGPDPTADEQALMDLALDLHWTWNHATDRLWRQLAPETWDSTRNAWSVVQNTPRSHLREMLATPAFHGLLTELSRSHAASRTRPVWFTQASTLTPPPCIAYFSMEYMLDEALPIYSGGLGNVAGDQLKAASDLGVPVVAVGLLYAQGYFRQALTPTGQQVALYPINDPAQLPLRPVTDSNGDRLRLPFQISTGRIWLRAWQATVGRTTLYLLDTNDPDNPADIRCITTQLYGGDAELRLRQELVLGIGGWRLLRMLGLRPDVCHLNEGHAAFAALERARGLMEDLGIPFMQALTIARAGTVFTTHTAVPAGFDRFTPLMITSHLSFYAASELHIDIADVLALGRGNAPAQDAEAPFNMAYLAMRVSGAVNGVSRLHGQVSRALFNPLFPRWPQVQVPVGHVTNGVHMPTWDSAAADALWTTATGKDRWRGTHDTVERDVRTLSSHDLWRCRCLSRAALIDFITASHRAHACFHGERRAQCLPPPGFDPGILTIGFARRFATYKRPNLLLHDPDRLARLLCSADRPVQLVVAGKAHPQDTAGQALIAQWIAFIQRPDMHGRVTFMVDHDMSIARQLVEGVDLWVNTPLRPWEACGTSGMKVLVNGGLNISERDGWWAEACAPDVGWAIGDDTATTTGPERDAQDAESLYATLENAVIPLFYQRDAAGIPQQWMAMMRESMARLTPRFSASRTVRDYTQGYYLPAAAAYRARLADNGAKAAAIGQWQQKLDAGWPALRLGRMQATQAGDVWRVTVEMHPGPLAPDMVAVQLYADQPDGAPAIFPMAAGPAGAEGQITCSVEIPATRPISDYTPRVIPCHPDAAIPLEAAHITWLERG</sequence>
<dbReference type="InterPro" id="IPR024517">
    <property type="entry name" value="Glycogen_phosphorylase_DUF3417"/>
</dbReference>
<dbReference type="PANTHER" id="PTHR42655">
    <property type="entry name" value="GLYCOGEN PHOSPHORYLASE"/>
    <property type="match status" value="1"/>
</dbReference>
<dbReference type="Proteomes" id="UP000262371">
    <property type="component" value="Unassembled WGS sequence"/>
</dbReference>
<dbReference type="NCBIfam" id="TIGR02094">
    <property type="entry name" value="more_P_ylases"/>
    <property type="match status" value="1"/>
</dbReference>
<keyword evidence="8" id="KW-1185">Reference proteome</keyword>
<dbReference type="EMBL" id="QUWV01000094">
    <property type="protein sequence ID" value="RFD19449.1"/>
    <property type="molecule type" value="Genomic_DNA"/>
</dbReference>
<dbReference type="InterPro" id="IPR011834">
    <property type="entry name" value="Agluc_phsphrylas"/>
</dbReference>
<dbReference type="GO" id="GO:0008184">
    <property type="term" value="F:glycogen phosphorylase activity"/>
    <property type="evidence" value="ECO:0007669"/>
    <property type="project" value="InterPro"/>
</dbReference>
<keyword evidence="3" id="KW-0021">Allosteric enzyme</keyword>
<evidence type="ECO:0000313" key="7">
    <source>
        <dbReference type="EMBL" id="RFD19449.1"/>
    </source>
</evidence>
<evidence type="ECO:0000256" key="3">
    <source>
        <dbReference type="ARBA" id="ARBA00022533"/>
    </source>
</evidence>
<keyword evidence="4" id="KW-0663">Pyridoxal phosphate</keyword>
<feature type="compositionally biased region" description="Basic and acidic residues" evidence="5">
    <location>
        <begin position="1"/>
        <end position="12"/>
    </location>
</feature>
<evidence type="ECO:0000259" key="6">
    <source>
        <dbReference type="Pfam" id="PF11897"/>
    </source>
</evidence>